<dbReference type="InterPro" id="IPR002828">
    <property type="entry name" value="SurE-like_Pase/nucleotidase"/>
</dbReference>
<dbReference type="EMBL" id="KZ679013">
    <property type="protein sequence ID" value="PSS14971.1"/>
    <property type="molecule type" value="Genomic_DNA"/>
</dbReference>
<dbReference type="NCBIfam" id="TIGR00087">
    <property type="entry name" value="surE"/>
    <property type="match status" value="1"/>
</dbReference>
<dbReference type="STRING" id="857342.A0A2T3AY53"/>
<dbReference type="GO" id="GO:0000932">
    <property type="term" value="C:P-body"/>
    <property type="evidence" value="ECO:0007669"/>
    <property type="project" value="TreeGrafter"/>
</dbReference>
<dbReference type="GeneID" id="36574894"/>
<organism evidence="3 4">
    <name type="scientific">Amorphotheca resinae ATCC 22711</name>
    <dbReference type="NCBI Taxonomy" id="857342"/>
    <lineage>
        <taxon>Eukaryota</taxon>
        <taxon>Fungi</taxon>
        <taxon>Dikarya</taxon>
        <taxon>Ascomycota</taxon>
        <taxon>Pezizomycotina</taxon>
        <taxon>Leotiomycetes</taxon>
        <taxon>Helotiales</taxon>
        <taxon>Amorphothecaceae</taxon>
        <taxon>Amorphotheca</taxon>
    </lineage>
</organism>
<dbReference type="Pfam" id="PF03133">
    <property type="entry name" value="TTL"/>
    <property type="match status" value="1"/>
</dbReference>
<dbReference type="SUPFAM" id="SSF64167">
    <property type="entry name" value="SurE-like"/>
    <property type="match status" value="1"/>
</dbReference>
<dbReference type="InterPro" id="IPR036523">
    <property type="entry name" value="SurE-like_sf"/>
</dbReference>
<name>A0A2T3AY53_AMORE</name>
<dbReference type="Pfam" id="PF01975">
    <property type="entry name" value="SurE"/>
    <property type="match status" value="1"/>
</dbReference>
<sequence length="760" mass="84724">MHILVVNDDGPPSNQSSPYVHSLVKSLQEAGHVVSVCLPHTQRSWIGKAHMIGQTVKPTYFRPGTLYKDDGTTHSRPLSAGSEEQEEWVLVDGTPASCVQIGLYHYFQHRGPVDLVVSGPNYGRNSTAVFSLSSGTLGGALEAAICKRKAIALSYAFFSRNHDPEIIAGASKLSVRLIDYLYKNWDDAVDLYSVNVPLVEDVNNRKVMWTNMLQNYWGPGSCFQEVEAEEGSSEEEEERIREREGAPPADGTNSLAVPRHTHKHFKWSPRFADVYKSVEDAGPGNDGWAVKEGYTSVTPLKANFMHAAAATEGELKLPSDNIPNMEVLSISQKPRIYALIDYEDAYVQPLILAALKSRLPEDSYILISSISELPEPTAPFLQIGAYESLPFEHIMSHSTTSLTNAYIIRKALIRKHYLTTTAHNWVTKNPSSILSTNIKPSCHFEVDYAEFIDDALVEAWELQASFQKNEGKEPDEREWWILKPGMSDRGQGIRLFSTEEELQTIFEEWEAETPDSDDEEEEDIGSNLDAAVERKAEEDNKGGDYIVTSHLRHFIAQPYIHPPLLLPSNPRKFHIRTYVLASGSLEVHVYKPMLALFASTPYAAPWSSASSPNTRDLSAHLTNTCLQTGSHDGAVHAFWALPLPEEQKTAIFQQICDVTGEIFEAAAKGMMVHFQTLPNAFEVFGLDFLVDDLGTAWLLEVNAFPDFRQTGDDLRGLVAGLWEGVVDTVVARFFGVGVERDQGSQEQNMVLVRKLDLGRR</sequence>
<dbReference type="AlphaFoldDB" id="A0A2T3AY53"/>
<dbReference type="SUPFAM" id="SSF56059">
    <property type="entry name" value="Glutathione synthetase ATP-binding domain-like"/>
    <property type="match status" value="1"/>
</dbReference>
<evidence type="ECO:0000313" key="4">
    <source>
        <dbReference type="Proteomes" id="UP000241818"/>
    </source>
</evidence>
<dbReference type="InParanoid" id="A0A2T3AY53"/>
<protein>
    <recommendedName>
        <fullName evidence="2">Survival protein SurE-like phosphatase/nucleotidase domain-containing protein</fullName>
    </recommendedName>
</protein>
<dbReference type="Proteomes" id="UP000241818">
    <property type="component" value="Unassembled WGS sequence"/>
</dbReference>
<evidence type="ECO:0000259" key="2">
    <source>
        <dbReference type="Pfam" id="PF01975"/>
    </source>
</evidence>
<dbReference type="InterPro" id="IPR027746">
    <property type="entry name" value="TTL"/>
</dbReference>
<dbReference type="InterPro" id="IPR004344">
    <property type="entry name" value="TTL/TTLL_fam"/>
</dbReference>
<gene>
    <name evidence="3" type="ORF">M430DRAFT_35790</name>
</gene>
<dbReference type="Gene3D" id="3.40.1210.10">
    <property type="entry name" value="Survival protein SurE-like phosphatase/nucleotidase"/>
    <property type="match status" value="1"/>
</dbReference>
<evidence type="ECO:0000313" key="3">
    <source>
        <dbReference type="EMBL" id="PSS14971.1"/>
    </source>
</evidence>
<dbReference type="PANTHER" id="PTHR47551">
    <property type="entry name" value="TUBULIN--TYROSINE LIGASE PBY1-RELATED"/>
    <property type="match status" value="1"/>
</dbReference>
<feature type="region of interest" description="Disordered" evidence="1">
    <location>
        <begin position="225"/>
        <end position="257"/>
    </location>
</feature>
<dbReference type="RefSeq" id="XP_024719570.1">
    <property type="nucleotide sequence ID" value="XM_024866813.1"/>
</dbReference>
<dbReference type="OrthoDB" id="202825at2759"/>
<proteinExistence type="predicted"/>
<dbReference type="Gene3D" id="3.30.470.20">
    <property type="entry name" value="ATP-grasp fold, B domain"/>
    <property type="match status" value="1"/>
</dbReference>
<dbReference type="PROSITE" id="PS51221">
    <property type="entry name" value="TTL"/>
    <property type="match status" value="1"/>
</dbReference>
<feature type="compositionally biased region" description="Acidic residues" evidence="1">
    <location>
        <begin position="226"/>
        <end position="237"/>
    </location>
</feature>
<dbReference type="FunCoup" id="A0A2T3AY53">
    <property type="interactions" value="20"/>
</dbReference>
<evidence type="ECO:0000256" key="1">
    <source>
        <dbReference type="SAM" id="MobiDB-lite"/>
    </source>
</evidence>
<keyword evidence="4" id="KW-1185">Reference proteome</keyword>
<dbReference type="PANTHER" id="PTHR47551:SF1">
    <property type="entry name" value="TUBULIN--TYROSINE LIGASE PBY1-RELATED"/>
    <property type="match status" value="1"/>
</dbReference>
<feature type="domain" description="Survival protein SurE-like phosphatase/nucleotidase" evidence="2">
    <location>
        <begin position="3"/>
        <end position="217"/>
    </location>
</feature>
<accession>A0A2T3AY53</accession>
<reference evidence="3 4" key="1">
    <citation type="journal article" date="2018" name="New Phytol.">
        <title>Comparative genomics and transcriptomics depict ericoid mycorrhizal fungi as versatile saprotrophs and plant mutualists.</title>
        <authorList>
            <person name="Martino E."/>
            <person name="Morin E."/>
            <person name="Grelet G.A."/>
            <person name="Kuo A."/>
            <person name="Kohler A."/>
            <person name="Daghino S."/>
            <person name="Barry K.W."/>
            <person name="Cichocki N."/>
            <person name="Clum A."/>
            <person name="Dockter R.B."/>
            <person name="Hainaut M."/>
            <person name="Kuo R.C."/>
            <person name="LaButti K."/>
            <person name="Lindahl B.D."/>
            <person name="Lindquist E.A."/>
            <person name="Lipzen A."/>
            <person name="Khouja H.R."/>
            <person name="Magnuson J."/>
            <person name="Murat C."/>
            <person name="Ohm R.A."/>
            <person name="Singer S.W."/>
            <person name="Spatafora J.W."/>
            <person name="Wang M."/>
            <person name="Veneault-Fourrey C."/>
            <person name="Henrissat B."/>
            <person name="Grigoriev I.V."/>
            <person name="Martin F.M."/>
            <person name="Perotto S."/>
        </authorList>
    </citation>
    <scope>NUCLEOTIDE SEQUENCE [LARGE SCALE GENOMIC DNA]</scope>
    <source>
        <strain evidence="3 4">ATCC 22711</strain>
    </source>
</reference>
<dbReference type="GO" id="GO:0016787">
    <property type="term" value="F:hydrolase activity"/>
    <property type="evidence" value="ECO:0007669"/>
    <property type="project" value="InterPro"/>
</dbReference>